<gene>
    <name evidence="2" type="ORF">BOCO_1302</name>
</gene>
<accession>A0A261EPJ5</accession>
<dbReference type="InterPro" id="IPR022183">
    <property type="entry name" value="DUF3710"/>
</dbReference>
<evidence type="ECO:0008006" key="4">
    <source>
        <dbReference type="Google" id="ProtNLM"/>
    </source>
</evidence>
<reference evidence="2 3" key="1">
    <citation type="journal article" date="2017" name="BMC Genomics">
        <title>Comparative genomic and phylogenomic analyses of the Bifidobacteriaceae family.</title>
        <authorList>
            <person name="Lugli G.A."/>
            <person name="Milani C."/>
            <person name="Turroni F."/>
            <person name="Duranti S."/>
            <person name="Mancabelli L."/>
            <person name="Mangifesta M."/>
            <person name="Ferrario C."/>
            <person name="Modesto M."/>
            <person name="Mattarelli P."/>
            <person name="Jiri K."/>
            <person name="van Sinderen D."/>
            <person name="Ventura M."/>
        </authorList>
    </citation>
    <scope>NUCLEOTIDE SEQUENCE [LARGE SCALE GENOMIC DNA]</scope>
    <source>
        <strain evidence="2 3">DSM 22924</strain>
    </source>
</reference>
<evidence type="ECO:0000313" key="3">
    <source>
        <dbReference type="Proteomes" id="UP000216004"/>
    </source>
</evidence>
<dbReference type="Pfam" id="PF12502">
    <property type="entry name" value="DUF3710"/>
    <property type="match status" value="1"/>
</dbReference>
<feature type="region of interest" description="Disordered" evidence="1">
    <location>
        <begin position="195"/>
        <end position="256"/>
    </location>
</feature>
<protein>
    <recommendedName>
        <fullName evidence="4">DUF3710 domain-containing protein</fullName>
    </recommendedName>
</protein>
<feature type="compositionally biased region" description="Basic and acidic residues" evidence="1">
    <location>
        <begin position="11"/>
        <end position="23"/>
    </location>
</feature>
<feature type="region of interest" description="Disordered" evidence="1">
    <location>
        <begin position="1"/>
        <end position="44"/>
    </location>
</feature>
<keyword evidence="3" id="KW-1185">Reference proteome</keyword>
<feature type="compositionally biased region" description="Acidic residues" evidence="1">
    <location>
        <begin position="24"/>
        <end position="35"/>
    </location>
</feature>
<proteinExistence type="predicted"/>
<feature type="compositionally biased region" description="Polar residues" evidence="1">
    <location>
        <begin position="236"/>
        <end position="247"/>
    </location>
</feature>
<organism evidence="2 3">
    <name type="scientific">Bombiscardovia coagulans</name>
    <dbReference type="NCBI Taxonomy" id="686666"/>
    <lineage>
        <taxon>Bacteria</taxon>
        <taxon>Bacillati</taxon>
        <taxon>Actinomycetota</taxon>
        <taxon>Actinomycetes</taxon>
        <taxon>Bifidobacteriales</taxon>
        <taxon>Bifidobacteriaceae</taxon>
        <taxon>Bombiscardovia</taxon>
    </lineage>
</organism>
<dbReference type="Proteomes" id="UP000216004">
    <property type="component" value="Unassembled WGS sequence"/>
</dbReference>
<dbReference type="EMBL" id="MWWS01000009">
    <property type="protein sequence ID" value="OZG48606.1"/>
    <property type="molecule type" value="Genomic_DNA"/>
</dbReference>
<dbReference type="OrthoDB" id="8480367at2"/>
<dbReference type="RefSeq" id="WP_094723466.1">
    <property type="nucleotide sequence ID" value="NZ_MWWS01000009.1"/>
</dbReference>
<evidence type="ECO:0000256" key="1">
    <source>
        <dbReference type="SAM" id="MobiDB-lite"/>
    </source>
</evidence>
<evidence type="ECO:0000313" key="2">
    <source>
        <dbReference type="EMBL" id="OZG48606.1"/>
    </source>
</evidence>
<comment type="caution">
    <text evidence="2">The sequence shown here is derived from an EMBL/GenBank/DDBJ whole genome shotgun (WGS) entry which is preliminary data.</text>
</comment>
<name>A0A261EPJ5_9BIFI</name>
<dbReference type="AlphaFoldDB" id="A0A261EPJ5"/>
<sequence length="256" mass="28267">MGLFGFGNKRKSVDGAAEGKRDQIDDDKNDDSQEGELERGFSKGPWDVHDENVVDYDDYLDIGALYLPFKQGIELRIKVNKDSDEILGATITYGDSSLEVEAFAAPKTMGLWDMIRQDLKEANAQATEKEGVFGAELTLPVSVKDKVLKTRIVGIDGPRWMLRGIFSGPAANQGEEKTVLDEYFSDIVVDRGEEPLAPRDLIPMHTPVTPAERAAQAASENEQSTIPDEPKGPFDSDQQTEVKTTLSRGPMFSEVR</sequence>